<feature type="domain" description="C1q" evidence="5">
    <location>
        <begin position="18"/>
        <end position="153"/>
    </location>
</feature>
<dbReference type="SMART" id="SM00110">
    <property type="entry name" value="C1Q"/>
    <property type="match status" value="1"/>
</dbReference>
<reference evidence="8" key="1">
    <citation type="submission" date="2012-12" db="EMBL/GenBank/DDBJ databases">
        <authorList>
            <person name="Hellsten U."/>
            <person name="Grimwood J."/>
            <person name="Chapman J.A."/>
            <person name="Shapiro H."/>
            <person name="Aerts A."/>
            <person name="Otillar R.P."/>
            <person name="Terry A.Y."/>
            <person name="Boore J.L."/>
            <person name="Simakov O."/>
            <person name="Marletaz F."/>
            <person name="Cho S.-J."/>
            <person name="Edsinger-Gonzales E."/>
            <person name="Havlak P."/>
            <person name="Kuo D.-H."/>
            <person name="Larsson T."/>
            <person name="Lv J."/>
            <person name="Arendt D."/>
            <person name="Savage R."/>
            <person name="Osoegawa K."/>
            <person name="de Jong P."/>
            <person name="Lindberg D.R."/>
            <person name="Seaver E.C."/>
            <person name="Weisblat D.A."/>
            <person name="Putnam N.H."/>
            <person name="Grigoriev I.V."/>
            <person name="Rokhsar D.S."/>
        </authorList>
    </citation>
    <scope>NUCLEOTIDE SEQUENCE</scope>
    <source>
        <strain evidence="8">I ESC-2004</strain>
    </source>
</reference>
<proteinExistence type="predicted"/>
<evidence type="ECO:0000259" key="5">
    <source>
        <dbReference type="PROSITE" id="PS50871"/>
    </source>
</evidence>
<dbReference type="SUPFAM" id="SSF49842">
    <property type="entry name" value="TNF-like"/>
    <property type="match status" value="3"/>
</dbReference>
<dbReference type="HOGENOM" id="CLU_594824_0_0_1"/>
<dbReference type="InterPro" id="IPR008983">
    <property type="entry name" value="Tumour_necrosis_fac-like_dom"/>
</dbReference>
<evidence type="ECO:0000256" key="4">
    <source>
        <dbReference type="SAM" id="SignalP"/>
    </source>
</evidence>
<feature type="chain" id="PRO_5008788888" description="C1q domain-containing protein" evidence="4">
    <location>
        <begin position="20"/>
        <end position="460"/>
    </location>
</feature>
<dbReference type="EMBL" id="AMQN01019554">
    <property type="status" value="NOT_ANNOTATED_CDS"/>
    <property type="molecule type" value="Genomic_DNA"/>
</dbReference>
<sequence length="460" mass="50257">MLVALLCICVLGVPSGVYSQGQVAFFVSRSSDASQPEDTLEFDNVHVNIGNGFDPSTSSFVVPFTGHYLFSLSAGVASGSGLEIEIVQPTSVASDIYRLNDNTNGIDTRSRIVILDLNDGDVLTVRTGTPVVSGDEALLTSWGGFYLEEALDAEDMSIFAAATDEIYDDQLAPVMFNDVMINVGEDFEDLSGAYQAPRNCTAFISYTVAQQAGEIAVTTLKGDLSPTELSRMDTSHNGLDMQSRTSLLELVVGDFAYVELARGQVYSDNRHMSSMVGFMYEPAENQQTAFTVHRTASLNVGEDPIDLVFQNVRTTEGNLWDEGQNMAVAPQAGIYFFQVDLSAQQHNTYGEVNVDLIQIVDGSPSVIGGVRRTSKIHNERDGLSRGFFVYMKEGDQVYLRGNPMSGLFSDLDVVGYDLPRIKEQILFKGLGHNNANISCNKRLIINAPLKMIRYIPPPLN</sequence>
<dbReference type="PROSITE" id="PS50871">
    <property type="entry name" value="C1Q"/>
    <property type="match status" value="1"/>
</dbReference>
<comment type="subcellular location">
    <subcellularLocation>
        <location evidence="1">Secreted</location>
    </subcellularLocation>
</comment>
<reference evidence="6 8" key="2">
    <citation type="journal article" date="2013" name="Nature">
        <title>Insights into bilaterian evolution from three spiralian genomes.</title>
        <authorList>
            <person name="Simakov O."/>
            <person name="Marletaz F."/>
            <person name="Cho S.J."/>
            <person name="Edsinger-Gonzales E."/>
            <person name="Havlak P."/>
            <person name="Hellsten U."/>
            <person name="Kuo D.H."/>
            <person name="Larsson T."/>
            <person name="Lv J."/>
            <person name="Arendt D."/>
            <person name="Savage R."/>
            <person name="Osoegawa K."/>
            <person name="de Jong P."/>
            <person name="Grimwood J."/>
            <person name="Chapman J.A."/>
            <person name="Shapiro H."/>
            <person name="Aerts A."/>
            <person name="Otillar R.P."/>
            <person name="Terry A.Y."/>
            <person name="Boore J.L."/>
            <person name="Grigoriev I.V."/>
            <person name="Lindberg D.R."/>
            <person name="Seaver E.C."/>
            <person name="Weisblat D.A."/>
            <person name="Putnam N.H."/>
            <person name="Rokhsar D.S."/>
        </authorList>
    </citation>
    <scope>NUCLEOTIDE SEQUENCE</scope>
    <source>
        <strain evidence="6 8">I ESC-2004</strain>
    </source>
</reference>
<dbReference type="InterPro" id="IPR001073">
    <property type="entry name" value="C1q_dom"/>
</dbReference>
<evidence type="ECO:0000313" key="7">
    <source>
        <dbReference type="EnsemblMetazoa" id="CapteP225256"/>
    </source>
</evidence>
<dbReference type="PANTHER" id="PTHR22923">
    <property type="entry name" value="CEREBELLIN-RELATED"/>
    <property type="match status" value="1"/>
</dbReference>
<protein>
    <recommendedName>
        <fullName evidence="5">C1q domain-containing protein</fullName>
    </recommendedName>
</protein>
<dbReference type="AlphaFoldDB" id="R7V9Q2"/>
<feature type="signal peptide" evidence="4">
    <location>
        <begin position="1"/>
        <end position="19"/>
    </location>
</feature>
<evidence type="ECO:0000313" key="8">
    <source>
        <dbReference type="Proteomes" id="UP000014760"/>
    </source>
</evidence>
<evidence type="ECO:0000313" key="6">
    <source>
        <dbReference type="EMBL" id="ELU12475.1"/>
    </source>
</evidence>
<reference evidence="7" key="3">
    <citation type="submission" date="2015-06" db="UniProtKB">
        <authorList>
            <consortium name="EnsemblMetazoa"/>
        </authorList>
    </citation>
    <scope>IDENTIFICATION</scope>
</reference>
<name>R7V9Q2_CAPTE</name>
<dbReference type="OrthoDB" id="6368610at2759"/>
<dbReference type="Proteomes" id="UP000014760">
    <property type="component" value="Unassembled WGS sequence"/>
</dbReference>
<evidence type="ECO:0000256" key="2">
    <source>
        <dbReference type="ARBA" id="ARBA00022525"/>
    </source>
</evidence>
<keyword evidence="2" id="KW-0964">Secreted</keyword>
<dbReference type="Gene3D" id="2.60.120.40">
    <property type="match status" value="3"/>
</dbReference>
<dbReference type="OMA" id="IWLELYH"/>
<dbReference type="GO" id="GO:0005576">
    <property type="term" value="C:extracellular region"/>
    <property type="evidence" value="ECO:0007669"/>
    <property type="project" value="UniProtKB-SubCell"/>
</dbReference>
<evidence type="ECO:0000256" key="1">
    <source>
        <dbReference type="ARBA" id="ARBA00004613"/>
    </source>
</evidence>
<dbReference type="EMBL" id="KB295923">
    <property type="protein sequence ID" value="ELU12475.1"/>
    <property type="molecule type" value="Genomic_DNA"/>
</dbReference>
<keyword evidence="8" id="KW-1185">Reference proteome</keyword>
<gene>
    <name evidence="6" type="ORF">CAPTEDRAFT_225256</name>
</gene>
<keyword evidence="3 4" id="KW-0732">Signal</keyword>
<dbReference type="STRING" id="283909.R7V9Q2"/>
<organism evidence="6">
    <name type="scientific">Capitella teleta</name>
    <name type="common">Polychaete worm</name>
    <dbReference type="NCBI Taxonomy" id="283909"/>
    <lineage>
        <taxon>Eukaryota</taxon>
        <taxon>Metazoa</taxon>
        <taxon>Spiralia</taxon>
        <taxon>Lophotrochozoa</taxon>
        <taxon>Annelida</taxon>
        <taxon>Polychaeta</taxon>
        <taxon>Sedentaria</taxon>
        <taxon>Scolecida</taxon>
        <taxon>Capitellidae</taxon>
        <taxon>Capitella</taxon>
    </lineage>
</organism>
<dbReference type="EnsemblMetazoa" id="CapteT225256">
    <property type="protein sequence ID" value="CapteP225256"/>
    <property type="gene ID" value="CapteG225256"/>
</dbReference>
<accession>R7V9Q2</accession>
<dbReference type="InterPro" id="IPR050822">
    <property type="entry name" value="Cerebellin_Synaptic_Org"/>
</dbReference>
<dbReference type="PANTHER" id="PTHR22923:SF116">
    <property type="entry name" value="C1Q DOMAIN-CONTAINING PROTEIN"/>
    <property type="match status" value="1"/>
</dbReference>
<dbReference type="Pfam" id="PF00386">
    <property type="entry name" value="C1q"/>
    <property type="match status" value="3"/>
</dbReference>
<evidence type="ECO:0000256" key="3">
    <source>
        <dbReference type="ARBA" id="ARBA00022729"/>
    </source>
</evidence>